<feature type="transmembrane region" description="Helical" evidence="1">
    <location>
        <begin position="204"/>
        <end position="227"/>
    </location>
</feature>
<feature type="transmembrane region" description="Helical" evidence="1">
    <location>
        <begin position="239"/>
        <end position="260"/>
    </location>
</feature>
<feature type="transmembrane region" description="Helical" evidence="1">
    <location>
        <begin position="55"/>
        <end position="74"/>
    </location>
</feature>
<keyword evidence="4" id="KW-1185">Reference proteome</keyword>
<comment type="caution">
    <text evidence="3">The sequence shown here is derived from an EMBL/GenBank/DDBJ whole genome shotgun (WGS) entry which is preliminary data.</text>
</comment>
<feature type="transmembrane region" description="Helical" evidence="1">
    <location>
        <begin position="6"/>
        <end position="26"/>
    </location>
</feature>
<dbReference type="AlphaFoldDB" id="A0A7X0LK21"/>
<dbReference type="GO" id="GO:0020037">
    <property type="term" value="F:heme binding"/>
    <property type="evidence" value="ECO:0007669"/>
    <property type="project" value="InterPro"/>
</dbReference>
<feature type="domain" description="Cytochrome c assembly protein" evidence="2">
    <location>
        <begin position="89"/>
        <end position="286"/>
    </location>
</feature>
<dbReference type="PANTHER" id="PTHR38034:SF1">
    <property type="entry name" value="INNER MEMBRANE PROTEIN YPJD"/>
    <property type="match status" value="1"/>
</dbReference>
<dbReference type="PANTHER" id="PTHR38034">
    <property type="entry name" value="INNER MEMBRANE PROTEIN YPJD"/>
    <property type="match status" value="1"/>
</dbReference>
<dbReference type="EMBL" id="JACHGY010000001">
    <property type="protein sequence ID" value="MBB6428508.1"/>
    <property type="molecule type" value="Genomic_DNA"/>
</dbReference>
<evidence type="ECO:0000313" key="4">
    <source>
        <dbReference type="Proteomes" id="UP000541810"/>
    </source>
</evidence>
<organism evidence="3 4">
    <name type="scientific">Algisphaera agarilytica</name>
    <dbReference type="NCBI Taxonomy" id="1385975"/>
    <lineage>
        <taxon>Bacteria</taxon>
        <taxon>Pseudomonadati</taxon>
        <taxon>Planctomycetota</taxon>
        <taxon>Phycisphaerae</taxon>
        <taxon>Phycisphaerales</taxon>
        <taxon>Phycisphaeraceae</taxon>
        <taxon>Algisphaera</taxon>
    </lineage>
</organism>
<proteinExistence type="predicted"/>
<feature type="transmembrane region" description="Helical" evidence="1">
    <location>
        <begin position="86"/>
        <end position="107"/>
    </location>
</feature>
<evidence type="ECO:0000256" key="1">
    <source>
        <dbReference type="SAM" id="Phobius"/>
    </source>
</evidence>
<dbReference type="InterPro" id="IPR002541">
    <property type="entry name" value="Cyt_c_assembly"/>
</dbReference>
<evidence type="ECO:0000313" key="3">
    <source>
        <dbReference type="EMBL" id="MBB6428508.1"/>
    </source>
</evidence>
<keyword evidence="1" id="KW-1133">Transmembrane helix</keyword>
<dbReference type="GO" id="GO:0017004">
    <property type="term" value="P:cytochrome complex assembly"/>
    <property type="evidence" value="ECO:0007669"/>
    <property type="project" value="InterPro"/>
</dbReference>
<accession>A0A7X0LK21</accession>
<sequence>MIQTLTNTILVILTLLAAGASVLAIVRLRTTMGLALSPPSADNEPAPDSRRPSKALMNAIVAVIALVSAGLLVYRWQQIGEGWNPLTAHVDGLLLIASLMAIVGLYIQSRPRLGGMAVFILPMLTLILAWAICASAWTYRPFNLNSLSPVWTGVHLAGVYLGTLGCAVAAMAGVMYLFVQRQLKLKRNPRGLLRLASLESLERLITQAASLGFGLLTVGLVSGVVILRTEGEVLGPGWWYSPKVLFAFAAWLVYAVVMNVRYASVFRGRRAAWLAIGGFVLLLVVYGIVTGGPA</sequence>
<dbReference type="InterPro" id="IPR052372">
    <property type="entry name" value="YpjD/HemX"/>
</dbReference>
<dbReference type="GO" id="GO:0005886">
    <property type="term" value="C:plasma membrane"/>
    <property type="evidence" value="ECO:0007669"/>
    <property type="project" value="TreeGrafter"/>
</dbReference>
<name>A0A7X0LK21_9BACT</name>
<protein>
    <submittedName>
        <fullName evidence="3">ABC-type uncharacterized transport system permease subunit</fullName>
    </submittedName>
</protein>
<dbReference type="Pfam" id="PF01578">
    <property type="entry name" value="Cytochrom_C_asm"/>
    <property type="match status" value="1"/>
</dbReference>
<evidence type="ECO:0000259" key="2">
    <source>
        <dbReference type="Pfam" id="PF01578"/>
    </source>
</evidence>
<feature type="transmembrane region" description="Helical" evidence="1">
    <location>
        <begin position="119"/>
        <end position="139"/>
    </location>
</feature>
<dbReference type="RefSeq" id="WP_184675720.1">
    <property type="nucleotide sequence ID" value="NZ_JACHGY010000001.1"/>
</dbReference>
<keyword evidence="1" id="KW-0472">Membrane</keyword>
<dbReference type="Proteomes" id="UP000541810">
    <property type="component" value="Unassembled WGS sequence"/>
</dbReference>
<gene>
    <name evidence="3" type="ORF">HNQ40_000314</name>
</gene>
<feature type="transmembrane region" description="Helical" evidence="1">
    <location>
        <begin position="272"/>
        <end position="289"/>
    </location>
</feature>
<feature type="transmembrane region" description="Helical" evidence="1">
    <location>
        <begin position="159"/>
        <end position="179"/>
    </location>
</feature>
<reference evidence="3 4" key="1">
    <citation type="submission" date="2020-08" db="EMBL/GenBank/DDBJ databases">
        <title>Genomic Encyclopedia of Type Strains, Phase IV (KMG-IV): sequencing the most valuable type-strain genomes for metagenomic binning, comparative biology and taxonomic classification.</title>
        <authorList>
            <person name="Goeker M."/>
        </authorList>
    </citation>
    <scope>NUCLEOTIDE SEQUENCE [LARGE SCALE GENOMIC DNA]</scope>
    <source>
        <strain evidence="3 4">DSM 103725</strain>
    </source>
</reference>
<keyword evidence="1" id="KW-0812">Transmembrane</keyword>